<dbReference type="SUPFAM" id="SSF81923">
    <property type="entry name" value="Double Clp-N motif"/>
    <property type="match status" value="1"/>
</dbReference>
<dbReference type="GO" id="GO:0006508">
    <property type="term" value="P:proteolysis"/>
    <property type="evidence" value="ECO:0007669"/>
    <property type="project" value="UniProtKB-KW"/>
</dbReference>
<organism evidence="3 4">
    <name type="scientific">Tsukamurella soli</name>
    <dbReference type="NCBI Taxonomy" id="644556"/>
    <lineage>
        <taxon>Bacteria</taxon>
        <taxon>Bacillati</taxon>
        <taxon>Actinomycetota</taxon>
        <taxon>Actinomycetes</taxon>
        <taxon>Mycobacteriales</taxon>
        <taxon>Tsukamurellaceae</taxon>
        <taxon>Tsukamurella</taxon>
    </lineage>
</organism>
<dbReference type="RefSeq" id="WP_344997786.1">
    <property type="nucleotide sequence ID" value="NZ_BAABFR010000053.1"/>
</dbReference>
<dbReference type="InterPro" id="IPR044217">
    <property type="entry name" value="CLPT1/2"/>
</dbReference>
<keyword evidence="3" id="KW-0378">Hydrolase</keyword>
<dbReference type="InterPro" id="IPR004176">
    <property type="entry name" value="Clp_R_N"/>
</dbReference>
<accession>A0ABP8JWP5</accession>
<evidence type="ECO:0000259" key="2">
    <source>
        <dbReference type="PROSITE" id="PS51903"/>
    </source>
</evidence>
<reference evidence="4" key="1">
    <citation type="journal article" date="2019" name="Int. J. Syst. Evol. Microbiol.">
        <title>The Global Catalogue of Microorganisms (GCM) 10K type strain sequencing project: providing services to taxonomists for standard genome sequencing and annotation.</title>
        <authorList>
            <consortium name="The Broad Institute Genomics Platform"/>
            <consortium name="The Broad Institute Genome Sequencing Center for Infectious Disease"/>
            <person name="Wu L."/>
            <person name="Ma J."/>
        </authorList>
    </citation>
    <scope>NUCLEOTIDE SEQUENCE [LARGE SCALE GENOMIC DNA]</scope>
    <source>
        <strain evidence="4">JCM 17688</strain>
    </source>
</reference>
<proteinExistence type="predicted"/>
<dbReference type="PROSITE" id="PS51903">
    <property type="entry name" value="CLP_R"/>
    <property type="match status" value="1"/>
</dbReference>
<feature type="domain" description="Clp R" evidence="2">
    <location>
        <begin position="98"/>
        <end position="241"/>
    </location>
</feature>
<dbReference type="Proteomes" id="UP001500635">
    <property type="component" value="Unassembled WGS sequence"/>
</dbReference>
<evidence type="ECO:0000256" key="1">
    <source>
        <dbReference type="PROSITE-ProRule" id="PRU01251"/>
    </source>
</evidence>
<dbReference type="GO" id="GO:0008233">
    <property type="term" value="F:peptidase activity"/>
    <property type="evidence" value="ECO:0007669"/>
    <property type="project" value="UniProtKB-KW"/>
</dbReference>
<sequence>MTYNIRLDDLIDTVRGLHPGGGPLDHLSDAIVVSERLGETADHLIGHFVDQARRSGATWAEIGAAMGVSKQAAQKRFVPANITSPEFTAADFTARGPFSRFTDRARLCIVAAQEAARATRSPVIGTEHLLLGLFDQPDGLAAQALRAAGVTDEALRGAVAAVSAPGSDEPSGHIPFDTSAKKAIELTVREALRLGHNYVGTEHILLGLLADPDTVAARLLSGLGVTRDGTEQFVTDRLAGFVADRDQ</sequence>
<dbReference type="EMBL" id="BAABFR010000053">
    <property type="protein sequence ID" value="GAA4397134.1"/>
    <property type="molecule type" value="Genomic_DNA"/>
</dbReference>
<protein>
    <submittedName>
        <fullName evidence="3">Clp protease N-terminal domain-containing protein</fullName>
    </submittedName>
</protein>
<keyword evidence="3" id="KW-0645">Protease</keyword>
<dbReference type="Gene3D" id="1.10.1780.10">
    <property type="entry name" value="Clp, N-terminal domain"/>
    <property type="match status" value="1"/>
</dbReference>
<gene>
    <name evidence="3" type="ORF">GCM10023147_32210</name>
</gene>
<dbReference type="PANTHER" id="PTHR47016:SF5">
    <property type="entry name" value="CLP DOMAIN SUPERFAMILY PROTEIN"/>
    <property type="match status" value="1"/>
</dbReference>
<keyword evidence="4" id="KW-1185">Reference proteome</keyword>
<evidence type="ECO:0000313" key="3">
    <source>
        <dbReference type="EMBL" id="GAA4397134.1"/>
    </source>
</evidence>
<comment type="caution">
    <text evidence="3">The sequence shown here is derived from an EMBL/GenBank/DDBJ whole genome shotgun (WGS) entry which is preliminary data.</text>
</comment>
<dbReference type="Pfam" id="PF02861">
    <property type="entry name" value="Clp_N"/>
    <property type="match status" value="1"/>
</dbReference>
<dbReference type="InterPro" id="IPR036628">
    <property type="entry name" value="Clp_N_dom_sf"/>
</dbReference>
<evidence type="ECO:0000313" key="4">
    <source>
        <dbReference type="Proteomes" id="UP001500635"/>
    </source>
</evidence>
<name>A0ABP8JWP5_9ACTN</name>
<keyword evidence="1" id="KW-0677">Repeat</keyword>
<dbReference type="PANTHER" id="PTHR47016">
    <property type="entry name" value="ATP-DEPENDENT CLP PROTEASE ATP-BINDING SUBUNIT CLPT1, CHLOROPLASTIC"/>
    <property type="match status" value="1"/>
</dbReference>